<dbReference type="AlphaFoldDB" id="A0A2P2NYR6"/>
<dbReference type="InterPro" id="IPR044522">
    <property type="entry name" value="TSO1-like"/>
</dbReference>
<protein>
    <submittedName>
        <fullName evidence="2">Uncharacterized protein</fullName>
    </submittedName>
</protein>
<dbReference type="GO" id="GO:0003700">
    <property type="term" value="F:DNA-binding transcription factor activity"/>
    <property type="evidence" value="ECO:0007669"/>
    <property type="project" value="InterPro"/>
</dbReference>
<name>A0A2P2NYR6_RHIMU</name>
<sequence>MFSEGSGGNLDKVSCDQGAGYNMAEMADQFSPECNALADICDPTPLLNSSMAMASLGSSNGANISRVQWCPGSTHLSYGSSLRWRSSPLTPMTQLDKTKRKELGSDSGLYGILEDDTPEILEESSTPVASVKASSPNKKRVSPPRPFHQLESGSSAVLKSGRKFILKSVPSFPPLTPIFCQFFH</sequence>
<feature type="region of interest" description="Disordered" evidence="1">
    <location>
        <begin position="123"/>
        <end position="154"/>
    </location>
</feature>
<feature type="compositionally biased region" description="Polar residues" evidence="1">
    <location>
        <begin position="123"/>
        <end position="136"/>
    </location>
</feature>
<reference evidence="2" key="1">
    <citation type="submission" date="2018-02" db="EMBL/GenBank/DDBJ databases">
        <title>Rhizophora mucronata_Transcriptome.</title>
        <authorList>
            <person name="Meera S.P."/>
            <person name="Sreeshan A."/>
            <person name="Augustine A."/>
        </authorList>
    </citation>
    <scope>NUCLEOTIDE SEQUENCE</scope>
    <source>
        <tissue evidence="2">Leaf</tissue>
    </source>
</reference>
<organism evidence="2">
    <name type="scientific">Rhizophora mucronata</name>
    <name type="common">Asiatic mangrove</name>
    <dbReference type="NCBI Taxonomy" id="61149"/>
    <lineage>
        <taxon>Eukaryota</taxon>
        <taxon>Viridiplantae</taxon>
        <taxon>Streptophyta</taxon>
        <taxon>Embryophyta</taxon>
        <taxon>Tracheophyta</taxon>
        <taxon>Spermatophyta</taxon>
        <taxon>Magnoliopsida</taxon>
        <taxon>eudicotyledons</taxon>
        <taxon>Gunneridae</taxon>
        <taxon>Pentapetalae</taxon>
        <taxon>rosids</taxon>
        <taxon>fabids</taxon>
        <taxon>Malpighiales</taxon>
        <taxon>Rhizophoraceae</taxon>
        <taxon>Rhizophora</taxon>
    </lineage>
</organism>
<evidence type="ECO:0000256" key="1">
    <source>
        <dbReference type="SAM" id="MobiDB-lite"/>
    </source>
</evidence>
<accession>A0A2P2NYR6</accession>
<dbReference type="PANTHER" id="PTHR46159">
    <property type="entry name" value="PROTEIN TESMIN/TSO1-LIKE CXC 2"/>
    <property type="match status" value="1"/>
</dbReference>
<dbReference type="PANTHER" id="PTHR46159:SF6">
    <property type="entry name" value="OS12G0605300 PROTEIN"/>
    <property type="match status" value="1"/>
</dbReference>
<evidence type="ECO:0000313" key="2">
    <source>
        <dbReference type="EMBL" id="MBX47667.1"/>
    </source>
</evidence>
<proteinExistence type="predicted"/>
<dbReference type="EMBL" id="GGEC01067183">
    <property type="protein sequence ID" value="MBX47667.1"/>
    <property type="molecule type" value="Transcribed_RNA"/>
</dbReference>